<gene>
    <name evidence="2" type="ORF">K0U00_26820</name>
</gene>
<evidence type="ECO:0000313" key="2">
    <source>
        <dbReference type="EMBL" id="MBW7457660.1"/>
    </source>
</evidence>
<keyword evidence="3" id="KW-1185">Reference proteome</keyword>
<feature type="compositionally biased region" description="Basic and acidic residues" evidence="1">
    <location>
        <begin position="14"/>
        <end position="23"/>
    </location>
</feature>
<reference evidence="2 3" key="1">
    <citation type="submission" date="2021-07" db="EMBL/GenBank/DDBJ databases">
        <title>Paenibacillus radiodurans sp. nov., isolated from the southeastern edge of Tengger Desert.</title>
        <authorList>
            <person name="Zhang G."/>
        </authorList>
    </citation>
    <scope>NUCLEOTIDE SEQUENCE [LARGE SCALE GENOMIC DNA]</scope>
    <source>
        <strain evidence="2 3">CCM 7311</strain>
    </source>
</reference>
<evidence type="ECO:0000313" key="3">
    <source>
        <dbReference type="Proteomes" id="UP001519887"/>
    </source>
</evidence>
<comment type="caution">
    <text evidence="2">The sequence shown here is derived from an EMBL/GenBank/DDBJ whole genome shotgun (WGS) entry which is preliminary data.</text>
</comment>
<accession>A0ABS7C9P9</accession>
<dbReference type="RefSeq" id="WP_210046803.1">
    <property type="nucleotide sequence ID" value="NZ_JBHLVU010000030.1"/>
</dbReference>
<organism evidence="2 3">
    <name type="scientific">Paenibacillus sepulcri</name>
    <dbReference type="NCBI Taxonomy" id="359917"/>
    <lineage>
        <taxon>Bacteria</taxon>
        <taxon>Bacillati</taxon>
        <taxon>Bacillota</taxon>
        <taxon>Bacilli</taxon>
        <taxon>Bacillales</taxon>
        <taxon>Paenibacillaceae</taxon>
        <taxon>Paenibacillus</taxon>
    </lineage>
</organism>
<name>A0ABS7C9P9_9BACL</name>
<feature type="compositionally biased region" description="Basic residues" evidence="1">
    <location>
        <begin position="1"/>
        <end position="13"/>
    </location>
</feature>
<protein>
    <submittedName>
        <fullName evidence="2">Uncharacterized protein</fullName>
    </submittedName>
</protein>
<proteinExistence type="predicted"/>
<sequence length="58" mass="6806">MAKSAARKKREKRLRQGEMDPRLLRGNWNGVMPVTKVKPDKRKYAYAKSDDDRVFKIA</sequence>
<feature type="region of interest" description="Disordered" evidence="1">
    <location>
        <begin position="1"/>
        <end position="25"/>
    </location>
</feature>
<evidence type="ECO:0000256" key="1">
    <source>
        <dbReference type="SAM" id="MobiDB-lite"/>
    </source>
</evidence>
<dbReference type="EMBL" id="JAHZIK010000921">
    <property type="protein sequence ID" value="MBW7457660.1"/>
    <property type="molecule type" value="Genomic_DNA"/>
</dbReference>
<dbReference type="Proteomes" id="UP001519887">
    <property type="component" value="Unassembled WGS sequence"/>
</dbReference>